<feature type="chain" id="PRO_5012213939" description="DUF732 domain-containing protein" evidence="1">
    <location>
        <begin position="27"/>
        <end position="102"/>
    </location>
</feature>
<dbReference type="STRING" id="767916.AWB91_06035"/>
<dbReference type="Proteomes" id="UP000193285">
    <property type="component" value="Unassembled WGS sequence"/>
</dbReference>
<feature type="domain" description="DUF732" evidence="2">
    <location>
        <begin position="30"/>
        <end position="98"/>
    </location>
</feature>
<name>A0A1X2AHI5_9MYCO</name>
<gene>
    <name evidence="3" type="ORF">AWB90_06715</name>
</gene>
<sequence length="102" mass="10228">MSRVGAALVLALAALAAFEAAPVARADAVDDAFLGALSAKGIHFGAAEKAIIAGHEVCDELDNGKTPAQVASTVQSNSGLDGYHAGYFVGAAIRAYCPVHSS</sequence>
<evidence type="ECO:0000256" key="1">
    <source>
        <dbReference type="SAM" id="SignalP"/>
    </source>
</evidence>
<evidence type="ECO:0000313" key="3">
    <source>
        <dbReference type="EMBL" id="ORW50589.1"/>
    </source>
</evidence>
<dbReference type="RefSeq" id="WP_085244349.1">
    <property type="nucleotide sequence ID" value="NZ_LQPN01000031.1"/>
</dbReference>
<dbReference type="EMBL" id="LQPN01000031">
    <property type="protein sequence ID" value="ORW50589.1"/>
    <property type="molecule type" value="Genomic_DNA"/>
</dbReference>
<organism evidence="3 4">
    <name type="scientific">Mycobacterium paraense</name>
    <dbReference type="NCBI Taxonomy" id="767916"/>
    <lineage>
        <taxon>Bacteria</taxon>
        <taxon>Bacillati</taxon>
        <taxon>Actinomycetota</taxon>
        <taxon>Actinomycetes</taxon>
        <taxon>Mycobacteriales</taxon>
        <taxon>Mycobacteriaceae</taxon>
        <taxon>Mycobacterium</taxon>
        <taxon>Mycobacterium simiae complex</taxon>
    </lineage>
</organism>
<dbReference type="Pfam" id="PF05305">
    <property type="entry name" value="DUF732"/>
    <property type="match status" value="1"/>
</dbReference>
<proteinExistence type="predicted"/>
<feature type="signal peptide" evidence="1">
    <location>
        <begin position="1"/>
        <end position="26"/>
    </location>
</feature>
<protein>
    <recommendedName>
        <fullName evidence="2">DUF732 domain-containing protein</fullName>
    </recommendedName>
</protein>
<dbReference type="InterPro" id="IPR007969">
    <property type="entry name" value="DUF732"/>
</dbReference>
<evidence type="ECO:0000313" key="4">
    <source>
        <dbReference type="Proteomes" id="UP000193285"/>
    </source>
</evidence>
<accession>A0A1X2AHI5</accession>
<keyword evidence="1" id="KW-0732">Signal</keyword>
<dbReference type="AlphaFoldDB" id="A0A1X2AHI5"/>
<comment type="caution">
    <text evidence="3">The sequence shown here is derived from an EMBL/GenBank/DDBJ whole genome shotgun (WGS) entry which is preliminary data.</text>
</comment>
<dbReference type="OrthoDB" id="4734115at2"/>
<reference evidence="3 4" key="1">
    <citation type="journal article" date="2015" name="Emerg. Microbes Infect.">
        <title>Characterization of 17 strains belonging to the Mycobacterium simiae complex and description of Mycobacterium paraense sp. nov.</title>
        <authorList>
            <person name="Fusco da Costa A.R."/>
            <person name="Fedrizzi T."/>
            <person name="Lopes M.L."/>
            <person name="Pecorari M."/>
            <person name="Oliveira da Costa W.L."/>
            <person name="Giacobazzi E."/>
            <person name="da Costa Bahia J.R."/>
            <person name="De Sanctis V."/>
            <person name="Batista Lima K.V."/>
            <person name="Bertorelli R."/>
            <person name="Grottola A."/>
            <person name="Fabio A."/>
            <person name="Mariottini A."/>
            <person name="Ferretti P."/>
            <person name="Di Leva F."/>
            <person name="Fregni Serpini G."/>
            <person name="Tagliazucchi S."/>
            <person name="Rumpianesi F."/>
            <person name="Jousson O."/>
            <person name="Segata N."/>
            <person name="Tortoli E."/>
        </authorList>
    </citation>
    <scope>NUCLEOTIDE SEQUENCE [LARGE SCALE GENOMIC DNA]</scope>
    <source>
        <strain evidence="3 4">IEC33</strain>
    </source>
</reference>
<evidence type="ECO:0000259" key="2">
    <source>
        <dbReference type="Pfam" id="PF05305"/>
    </source>
</evidence>